<dbReference type="PATRIC" id="fig|595434.4.peg.5594"/>
<protein>
    <submittedName>
        <fullName evidence="9">Choline-sulfatase</fullName>
        <ecNumber evidence="9">3.1.6.6</ecNumber>
    </submittedName>
</protein>
<dbReference type="GO" id="GO:0005737">
    <property type="term" value="C:cytoplasm"/>
    <property type="evidence" value="ECO:0007669"/>
    <property type="project" value="TreeGrafter"/>
</dbReference>
<dbReference type="RefSeq" id="WP_160311497.1">
    <property type="nucleotide sequence ID" value="NZ_LECT01000046.1"/>
</dbReference>
<organism evidence="9 10">
    <name type="scientific">Rhodopirellula islandica</name>
    <dbReference type="NCBI Taxonomy" id="595434"/>
    <lineage>
        <taxon>Bacteria</taxon>
        <taxon>Pseudomonadati</taxon>
        <taxon>Planctomycetota</taxon>
        <taxon>Planctomycetia</taxon>
        <taxon>Pirellulales</taxon>
        <taxon>Pirellulaceae</taxon>
        <taxon>Rhodopirellula</taxon>
    </lineage>
</organism>
<dbReference type="PANTHER" id="PTHR45953">
    <property type="entry name" value="IDURONATE 2-SULFATASE"/>
    <property type="match status" value="1"/>
</dbReference>
<feature type="chain" id="PRO_5005248425" evidence="7">
    <location>
        <begin position="20"/>
        <end position="485"/>
    </location>
</feature>
<proteinExistence type="inferred from homology"/>
<evidence type="ECO:0000256" key="5">
    <source>
        <dbReference type="ARBA" id="ARBA00022801"/>
    </source>
</evidence>
<dbReference type="InterPro" id="IPR000917">
    <property type="entry name" value="Sulfatase_N"/>
</dbReference>
<feature type="domain" description="Sulfatase N-terminal" evidence="8">
    <location>
        <begin position="22"/>
        <end position="381"/>
    </location>
</feature>
<reference evidence="9" key="1">
    <citation type="submission" date="2015-05" db="EMBL/GenBank/DDBJ databases">
        <title>Permanent draft genome of Rhodopirellula islandicus K833.</title>
        <authorList>
            <person name="Kizina J."/>
            <person name="Richter M."/>
            <person name="Glockner F.O."/>
            <person name="Harder J."/>
        </authorList>
    </citation>
    <scope>NUCLEOTIDE SEQUENCE [LARGE SCALE GENOMIC DNA]</scope>
    <source>
        <strain evidence="9">K833</strain>
    </source>
</reference>
<keyword evidence="6" id="KW-0106">Calcium</keyword>
<accession>A0A0J1B6G0</accession>
<evidence type="ECO:0000256" key="6">
    <source>
        <dbReference type="ARBA" id="ARBA00022837"/>
    </source>
</evidence>
<evidence type="ECO:0000256" key="1">
    <source>
        <dbReference type="ARBA" id="ARBA00001913"/>
    </source>
</evidence>
<dbReference type="OrthoDB" id="9782218at2"/>
<dbReference type="EC" id="3.1.6.6" evidence="9"/>
<dbReference type="STRING" id="595434.RISK_005892"/>
<dbReference type="InterPro" id="IPR035874">
    <property type="entry name" value="IDS"/>
</dbReference>
<comment type="similarity">
    <text evidence="2">Belongs to the sulfatase family.</text>
</comment>
<comment type="caution">
    <text evidence="9">The sequence shown here is derived from an EMBL/GenBank/DDBJ whole genome shotgun (WGS) entry which is preliminary data.</text>
</comment>
<dbReference type="Gene3D" id="3.40.720.10">
    <property type="entry name" value="Alkaline Phosphatase, subunit A"/>
    <property type="match status" value="1"/>
</dbReference>
<dbReference type="EMBL" id="LECT01000046">
    <property type="protein sequence ID" value="KLU02066.1"/>
    <property type="molecule type" value="Genomic_DNA"/>
</dbReference>
<evidence type="ECO:0000313" key="9">
    <source>
        <dbReference type="EMBL" id="KLU02066.1"/>
    </source>
</evidence>
<evidence type="ECO:0000256" key="7">
    <source>
        <dbReference type="SAM" id="SignalP"/>
    </source>
</evidence>
<dbReference type="AlphaFoldDB" id="A0A0J1B6G0"/>
<dbReference type="InterPro" id="IPR017850">
    <property type="entry name" value="Alkaline_phosphatase_core_sf"/>
</dbReference>
<sequence length="485" mass="55542">MKRFVFLLALCFYATATLADRPNVLLFYIDDLRPQTSDYGHSSMQTPNFDALAAAGVRFENAYCQVPTCGASRASLFTALYPTVERFPNFFTWAERDAADVKTLPQRFKEAGYTTISNGKVFHHKKDTDDRSWSEPAWRPKTSGRTFYNDATKEWKKKREQTIKGKNAQERKEKVPMWEAGEVDVMDTHDGTIAARTMADLERLSKQDQPFFLACGLAKPHMPFYSPKETYDRYPLAEVRLAENRRLPQPMPDEFRLVREQFAYVPMTLDLSRRVEYNSDEYHQRMRQGYYASVTQADDLMGRVFAKMRELNLDQNTLVVVLGDHGWLLGEHNSWAKNQLLHDALRTAMWMKGPGIAKDAVIPSHVEFVDVHPTLCELAGIEIKDAIHGKSFASLLSNPTQVHREDAYTRFGPGDALTTEDHFFVRWRADGASDRAGVEHELLVDRKADPLHQHNVSGQPQYEAIQNQLREKLMARIELAESAMP</sequence>
<dbReference type="PANTHER" id="PTHR45953:SF1">
    <property type="entry name" value="IDURONATE 2-SULFATASE"/>
    <property type="match status" value="1"/>
</dbReference>
<keyword evidence="3" id="KW-0479">Metal-binding</keyword>
<evidence type="ECO:0000313" key="10">
    <source>
        <dbReference type="Proteomes" id="UP000036367"/>
    </source>
</evidence>
<evidence type="ECO:0000256" key="3">
    <source>
        <dbReference type="ARBA" id="ARBA00022723"/>
    </source>
</evidence>
<keyword evidence="5 9" id="KW-0378">Hydrolase</keyword>
<comment type="cofactor">
    <cofactor evidence="1">
        <name>Ca(2+)</name>
        <dbReference type="ChEBI" id="CHEBI:29108"/>
    </cofactor>
</comment>
<evidence type="ECO:0000259" key="8">
    <source>
        <dbReference type="Pfam" id="PF00884"/>
    </source>
</evidence>
<dbReference type="GO" id="GO:0004423">
    <property type="term" value="F:iduronate-2-sulfatase activity"/>
    <property type="evidence" value="ECO:0007669"/>
    <property type="project" value="InterPro"/>
</dbReference>
<feature type="signal peptide" evidence="7">
    <location>
        <begin position="1"/>
        <end position="19"/>
    </location>
</feature>
<keyword evidence="4 7" id="KW-0732">Signal</keyword>
<evidence type="ECO:0000256" key="2">
    <source>
        <dbReference type="ARBA" id="ARBA00008779"/>
    </source>
</evidence>
<dbReference type="Pfam" id="PF00884">
    <property type="entry name" value="Sulfatase"/>
    <property type="match status" value="1"/>
</dbReference>
<dbReference type="SUPFAM" id="SSF53649">
    <property type="entry name" value="Alkaline phosphatase-like"/>
    <property type="match status" value="1"/>
</dbReference>
<evidence type="ECO:0000256" key="4">
    <source>
        <dbReference type="ARBA" id="ARBA00022729"/>
    </source>
</evidence>
<dbReference type="Proteomes" id="UP000036367">
    <property type="component" value="Unassembled WGS sequence"/>
</dbReference>
<gene>
    <name evidence="9" type="ORF">RISK_005892</name>
</gene>
<name>A0A0J1B6G0_RHOIS</name>
<dbReference type="GO" id="GO:0046872">
    <property type="term" value="F:metal ion binding"/>
    <property type="evidence" value="ECO:0007669"/>
    <property type="project" value="UniProtKB-KW"/>
</dbReference>
<dbReference type="GO" id="GO:0047753">
    <property type="term" value="F:choline-sulfatase activity"/>
    <property type="evidence" value="ECO:0007669"/>
    <property type="project" value="UniProtKB-EC"/>
</dbReference>
<keyword evidence="10" id="KW-1185">Reference proteome</keyword>
<dbReference type="CDD" id="cd16030">
    <property type="entry name" value="iduronate-2-sulfatase"/>
    <property type="match status" value="1"/>
</dbReference>